<sequence length="373" mass="41212">MTMFPGRVKTTRVAMGRTLPSAPQWWYAVWMKRPQLDPDETLPSLYDRESADDDLWFAPCSLDEEEPSLRAPLPEADRKDLLRAAEWRRAESALAPELARAAQRFGALDERLRASSPGARERLAVLEASEISWWVGDRVTADRLSLWMALRLSAAHEDSLALSRAAWAARRLVSGPGPETGLAAFVGRPEDADWLMDWRDVEAASLGLHPVTRAAMGFHGWTLISGGAESRRMEAAVVAARAAAVEGRSQAFLPLASGGATALRSGGTPEERLARWYAGANQATWSLLRLLDRLDDWRTVALARVSGLSGRTPPRLIEALCRWPLLSAPVAEAETGSSRAAVQRNLERLTDLGLIREVTGQERFRLWTAEFQK</sequence>
<dbReference type="AlphaFoldDB" id="A4WW64"/>
<dbReference type="HOGENOM" id="CLU_813484_0_0_5"/>
<dbReference type="STRING" id="349102.Rsph17025_2741"/>
<dbReference type="eggNOG" id="ENOG502Z84E">
    <property type="taxonomic scope" value="Bacteria"/>
</dbReference>
<dbReference type="EMBL" id="CP000661">
    <property type="protein sequence ID" value="ABP71628.1"/>
    <property type="molecule type" value="Genomic_DNA"/>
</dbReference>
<dbReference type="Pfam" id="PF11972">
    <property type="entry name" value="HTH_13"/>
    <property type="match status" value="1"/>
</dbReference>
<feature type="domain" description="HTH DNA binding" evidence="1">
    <location>
        <begin position="314"/>
        <end position="367"/>
    </location>
</feature>
<evidence type="ECO:0000313" key="2">
    <source>
        <dbReference type="EMBL" id="ABP71628.1"/>
    </source>
</evidence>
<protein>
    <recommendedName>
        <fullName evidence="1">HTH DNA binding domain-containing protein</fullName>
    </recommendedName>
</protein>
<dbReference type="KEGG" id="rsq:Rsph17025_2741"/>
<reference evidence="2" key="1">
    <citation type="submission" date="2007-04" db="EMBL/GenBank/DDBJ databases">
        <title>Complete sequence of chromosome of Rhodobacter sphaeroides ATCC 17025.</title>
        <authorList>
            <consortium name="US DOE Joint Genome Institute"/>
            <person name="Copeland A."/>
            <person name="Lucas S."/>
            <person name="Lapidus A."/>
            <person name="Barry K."/>
            <person name="Detter J.C."/>
            <person name="Glavina del Rio T."/>
            <person name="Hammon N."/>
            <person name="Israni S."/>
            <person name="Dalin E."/>
            <person name="Tice H."/>
            <person name="Pitluck S."/>
            <person name="Chertkov O."/>
            <person name="Brettin T."/>
            <person name="Bruce D."/>
            <person name="Han C."/>
            <person name="Schmutz J."/>
            <person name="Larimer F."/>
            <person name="Land M."/>
            <person name="Hauser L."/>
            <person name="Kyrpides N."/>
            <person name="Kim E."/>
            <person name="Richardson P."/>
            <person name="Mackenzie C."/>
            <person name="Choudhary M."/>
            <person name="Donohue T.J."/>
            <person name="Kaplan S."/>
        </authorList>
    </citation>
    <scope>NUCLEOTIDE SEQUENCE [LARGE SCALE GENOMIC DNA]</scope>
    <source>
        <strain evidence="2">ATCC 17025</strain>
    </source>
</reference>
<name>A4WW64_CERS5</name>
<evidence type="ECO:0000259" key="1">
    <source>
        <dbReference type="Pfam" id="PF11972"/>
    </source>
</evidence>
<proteinExistence type="predicted"/>
<accession>A4WW64</accession>
<dbReference type="InterPro" id="IPR021068">
    <property type="entry name" value="HTH_DNA-bd"/>
</dbReference>
<organism evidence="2">
    <name type="scientific">Cereibacter sphaeroides (strain ATCC 17025 / ATH 2.4.3)</name>
    <name type="common">Rhodobacter sphaeroides</name>
    <dbReference type="NCBI Taxonomy" id="349102"/>
    <lineage>
        <taxon>Bacteria</taxon>
        <taxon>Pseudomonadati</taxon>
        <taxon>Pseudomonadota</taxon>
        <taxon>Alphaproteobacteria</taxon>
        <taxon>Rhodobacterales</taxon>
        <taxon>Paracoccaceae</taxon>
        <taxon>Cereibacter</taxon>
    </lineage>
</organism>
<gene>
    <name evidence="2" type="ordered locus">Rsph17025_2741</name>
</gene>